<keyword evidence="2" id="KW-1185">Reference proteome</keyword>
<dbReference type="EMBL" id="JAHCDA010000005">
    <property type="protein sequence ID" value="MBS7813420.1"/>
    <property type="molecule type" value="Genomic_DNA"/>
</dbReference>
<sequence length="113" mass="12923">MDNNTATKPRSPLKGDAYRAFEELPVEVRRALQESLVDWCPLRAREWHLHLLRKERLRPAKAASLLVRTIRKMDHAEVVAFARTWPKGAKAYPHVAAGATIQRYRGKDGIPEV</sequence>
<dbReference type="RefSeq" id="WP_213672127.1">
    <property type="nucleotide sequence ID" value="NZ_JAHCDA010000005.1"/>
</dbReference>
<gene>
    <name evidence="1" type="ORF">KHU32_20945</name>
</gene>
<protein>
    <recommendedName>
        <fullName evidence="3">Transposase</fullName>
    </recommendedName>
</protein>
<evidence type="ECO:0000313" key="2">
    <source>
        <dbReference type="Proteomes" id="UP000766336"/>
    </source>
</evidence>
<dbReference type="InterPro" id="IPR045386">
    <property type="entry name" value="DUF6525"/>
</dbReference>
<evidence type="ECO:0008006" key="3">
    <source>
        <dbReference type="Google" id="ProtNLM"/>
    </source>
</evidence>
<evidence type="ECO:0000313" key="1">
    <source>
        <dbReference type="EMBL" id="MBS7813420.1"/>
    </source>
</evidence>
<dbReference type="Pfam" id="PF20135">
    <property type="entry name" value="DUF6525"/>
    <property type="match status" value="1"/>
</dbReference>
<proteinExistence type="predicted"/>
<organism evidence="1 2">
    <name type="scientific">Roseococcus pinisoli</name>
    <dbReference type="NCBI Taxonomy" id="2835040"/>
    <lineage>
        <taxon>Bacteria</taxon>
        <taxon>Pseudomonadati</taxon>
        <taxon>Pseudomonadota</taxon>
        <taxon>Alphaproteobacteria</taxon>
        <taxon>Acetobacterales</taxon>
        <taxon>Roseomonadaceae</taxon>
        <taxon>Roseococcus</taxon>
    </lineage>
</organism>
<name>A0ABS5QIA9_9PROT</name>
<accession>A0ABS5QIA9</accession>
<reference evidence="1 2" key="1">
    <citation type="submission" date="2021-05" db="EMBL/GenBank/DDBJ databases">
        <title>Roseococcus sp. XZZS9, whole genome shotgun sequencing project.</title>
        <authorList>
            <person name="Zhao G."/>
            <person name="Shen L."/>
        </authorList>
    </citation>
    <scope>NUCLEOTIDE SEQUENCE [LARGE SCALE GENOMIC DNA]</scope>
    <source>
        <strain evidence="1 2">XZZS9</strain>
    </source>
</reference>
<dbReference type="Proteomes" id="UP000766336">
    <property type="component" value="Unassembled WGS sequence"/>
</dbReference>
<comment type="caution">
    <text evidence="1">The sequence shown here is derived from an EMBL/GenBank/DDBJ whole genome shotgun (WGS) entry which is preliminary data.</text>
</comment>